<gene>
    <name evidence="1" type="ORF">SSQG_05233</name>
</gene>
<dbReference type="OrthoDB" id="3578149at2"/>
<dbReference type="HOGENOM" id="CLU_204022_0_0_11"/>
<reference evidence="2" key="1">
    <citation type="submission" date="2009-02" db="EMBL/GenBank/DDBJ databases">
        <title>Annotation of Streptomyces viridochromogenes strain DSM 40736.</title>
        <authorList>
            <consortium name="The Broad Institute Genome Sequencing Platform"/>
            <consortium name="Broad Institute Microbial Sequencing Center"/>
            <person name="Fischbach M."/>
            <person name="Godfrey P."/>
            <person name="Ward D."/>
            <person name="Young S."/>
            <person name="Zeng Q."/>
            <person name="Koehrsen M."/>
            <person name="Alvarado L."/>
            <person name="Berlin A.M."/>
            <person name="Bochicchio J."/>
            <person name="Borenstein D."/>
            <person name="Chapman S.B."/>
            <person name="Chen Z."/>
            <person name="Engels R."/>
            <person name="Freedman E."/>
            <person name="Gellesch M."/>
            <person name="Goldberg J."/>
            <person name="Griggs A."/>
            <person name="Gujja S."/>
            <person name="Heilman E.R."/>
            <person name="Heiman D.I."/>
            <person name="Hepburn T.A."/>
            <person name="Howarth C."/>
            <person name="Jen D."/>
            <person name="Larson L."/>
            <person name="Lewis B."/>
            <person name="Mehta T."/>
            <person name="Park D."/>
            <person name="Pearson M."/>
            <person name="Richards J."/>
            <person name="Roberts A."/>
            <person name="Saif S."/>
            <person name="Shea T.D."/>
            <person name="Shenoy N."/>
            <person name="Sisk P."/>
            <person name="Stolte C."/>
            <person name="Sykes S.N."/>
            <person name="Thomson T."/>
            <person name="Walk T."/>
            <person name="White J."/>
            <person name="Yandava C."/>
            <person name="Straight P."/>
            <person name="Clardy J."/>
            <person name="Hung D."/>
            <person name="Kolter R."/>
            <person name="Mekalanos J."/>
            <person name="Walker S."/>
            <person name="Walsh C.T."/>
            <person name="Wieland-Brown L.C."/>
            <person name="Haas B."/>
            <person name="Nusbaum C."/>
            <person name="Birren B."/>
        </authorList>
    </citation>
    <scope>NUCLEOTIDE SEQUENCE [LARGE SCALE GENOMIC DNA]</scope>
    <source>
        <strain evidence="2">DSM 40736 / JCM 4977 / BCRC 1201 / Tue 494</strain>
    </source>
</reference>
<dbReference type="STRING" id="591159.SSQG_05233"/>
<accession>D9XEC7</accession>
<protein>
    <recommendedName>
        <fullName evidence="3">Small CPxCG-related zinc finger protein</fullName>
    </recommendedName>
</protein>
<name>D9XEC7_STRVT</name>
<proteinExistence type="predicted"/>
<dbReference type="RefSeq" id="WP_003992810.1">
    <property type="nucleotide sequence ID" value="NZ_GG657757.1"/>
</dbReference>
<organism evidence="1 2">
    <name type="scientific">Streptomyces viridochromogenes (strain DSM 40736 / JCM 4977 / BCRC 1201 / Tue 494)</name>
    <dbReference type="NCBI Taxonomy" id="591159"/>
    <lineage>
        <taxon>Bacteria</taxon>
        <taxon>Bacillati</taxon>
        <taxon>Actinomycetota</taxon>
        <taxon>Actinomycetes</taxon>
        <taxon>Kitasatosporales</taxon>
        <taxon>Streptomycetaceae</taxon>
        <taxon>Streptomyces</taxon>
    </lineage>
</organism>
<evidence type="ECO:0008006" key="3">
    <source>
        <dbReference type="Google" id="ProtNLM"/>
    </source>
</evidence>
<dbReference type="AlphaFoldDB" id="D9XEC7"/>
<sequence length="69" mass="7347">MTIPPGGSDDGGLAAGPARLVCARCGASAEAAQLTWTCSVEHGTRRHFCATCARENLRSIEGRLDSDWW</sequence>
<evidence type="ECO:0000313" key="2">
    <source>
        <dbReference type="Proteomes" id="UP000004184"/>
    </source>
</evidence>
<dbReference type="EMBL" id="GG657757">
    <property type="protein sequence ID" value="EFL34715.1"/>
    <property type="molecule type" value="Genomic_DNA"/>
</dbReference>
<dbReference type="Proteomes" id="UP000004184">
    <property type="component" value="Unassembled WGS sequence"/>
</dbReference>
<keyword evidence="2" id="KW-1185">Reference proteome</keyword>
<evidence type="ECO:0000313" key="1">
    <source>
        <dbReference type="EMBL" id="EFL34715.1"/>
    </source>
</evidence>